<dbReference type="GO" id="GO:0005871">
    <property type="term" value="C:kinesin complex"/>
    <property type="evidence" value="ECO:0007669"/>
    <property type="project" value="InterPro"/>
</dbReference>
<protein>
    <submittedName>
        <fullName evidence="6">Kinesin light chain 2</fullName>
    </submittedName>
</protein>
<dbReference type="GO" id="GO:0019894">
    <property type="term" value="F:kinesin binding"/>
    <property type="evidence" value="ECO:0007669"/>
    <property type="project" value="TreeGrafter"/>
</dbReference>
<evidence type="ECO:0000256" key="1">
    <source>
        <dbReference type="ARBA" id="ARBA00004496"/>
    </source>
</evidence>
<dbReference type="Gene3D" id="1.25.40.10">
    <property type="entry name" value="Tetratricopeptide repeat domain"/>
    <property type="match status" value="1"/>
</dbReference>
<dbReference type="Proteomes" id="UP000664940">
    <property type="component" value="Unassembled WGS sequence"/>
</dbReference>
<feature type="compositionally biased region" description="Basic and acidic residues" evidence="5">
    <location>
        <begin position="1"/>
        <end position="16"/>
    </location>
</feature>
<evidence type="ECO:0000313" key="7">
    <source>
        <dbReference type="Proteomes" id="UP000664940"/>
    </source>
</evidence>
<name>A0A834A1J5_9CHIR</name>
<dbReference type="AlphaFoldDB" id="A0A834A1J5"/>
<feature type="region of interest" description="Disordered" evidence="5">
    <location>
        <begin position="1"/>
        <end position="24"/>
    </location>
</feature>
<evidence type="ECO:0000313" key="6">
    <source>
        <dbReference type="EMBL" id="KAF6103929.1"/>
    </source>
</evidence>
<keyword evidence="3" id="KW-0677">Repeat</keyword>
<comment type="caution">
    <text evidence="6">The sequence shown here is derived from an EMBL/GenBank/DDBJ whole genome shotgun (WGS) entry which is preliminary data.</text>
</comment>
<feature type="compositionally biased region" description="Low complexity" evidence="5">
    <location>
        <begin position="126"/>
        <end position="135"/>
    </location>
</feature>
<dbReference type="PANTHER" id="PTHR45783:SF2">
    <property type="entry name" value="KINESIN LIGHT CHAIN 2"/>
    <property type="match status" value="1"/>
</dbReference>
<comment type="subcellular location">
    <subcellularLocation>
        <location evidence="1">Cytoplasm</location>
    </subcellularLocation>
</comment>
<evidence type="ECO:0000256" key="3">
    <source>
        <dbReference type="ARBA" id="ARBA00022737"/>
    </source>
</evidence>
<sequence>MHAEEREDSKDKRRDSTPYGEYGSWYKACKVDSPTVNTTLRSLGALYRRQGKLEAAHTLEDCASRSRKQGLDPASQTKVVELLKDGGGGRGDRRGSRDVARGAGARSESDLEEAGPAAEWSGDGSGSLRRSGSFGKLRDALRRSSEMLVKKLQGGGPQEPPNRRMKRASSLNFLNKSVEEPVQVWVGGRPGPGAAGLRVLCPCRAPRATCPVSVPGRLWAGHGGDKLGKPRSCLGRHASGSANTVTVEMGRG</sequence>
<organism evidence="6 7">
    <name type="scientific">Phyllostomus discolor</name>
    <name type="common">pale spear-nosed bat</name>
    <dbReference type="NCBI Taxonomy" id="89673"/>
    <lineage>
        <taxon>Eukaryota</taxon>
        <taxon>Metazoa</taxon>
        <taxon>Chordata</taxon>
        <taxon>Craniata</taxon>
        <taxon>Vertebrata</taxon>
        <taxon>Euteleostomi</taxon>
        <taxon>Mammalia</taxon>
        <taxon>Eutheria</taxon>
        <taxon>Laurasiatheria</taxon>
        <taxon>Chiroptera</taxon>
        <taxon>Yangochiroptera</taxon>
        <taxon>Phyllostomidae</taxon>
        <taxon>Phyllostominae</taxon>
        <taxon>Phyllostomus</taxon>
    </lineage>
</organism>
<dbReference type="GO" id="GO:0007018">
    <property type="term" value="P:microtubule-based movement"/>
    <property type="evidence" value="ECO:0007669"/>
    <property type="project" value="TreeGrafter"/>
</dbReference>
<feature type="compositionally biased region" description="Basic and acidic residues" evidence="5">
    <location>
        <begin position="90"/>
        <end position="100"/>
    </location>
</feature>
<evidence type="ECO:0000256" key="5">
    <source>
        <dbReference type="SAM" id="MobiDB-lite"/>
    </source>
</evidence>
<dbReference type="GO" id="GO:0005737">
    <property type="term" value="C:cytoplasm"/>
    <property type="evidence" value="ECO:0007669"/>
    <property type="project" value="UniProtKB-SubCell"/>
</dbReference>
<evidence type="ECO:0000256" key="4">
    <source>
        <dbReference type="ARBA" id="ARBA00022803"/>
    </source>
</evidence>
<keyword evidence="2" id="KW-0963">Cytoplasm</keyword>
<proteinExistence type="predicted"/>
<reference evidence="6 7" key="1">
    <citation type="journal article" date="2020" name="Nature">
        <title>Six reference-quality genomes reveal evolution of bat adaptations.</title>
        <authorList>
            <person name="Jebb D."/>
            <person name="Huang Z."/>
            <person name="Pippel M."/>
            <person name="Hughes G.M."/>
            <person name="Lavrichenko K."/>
            <person name="Devanna P."/>
            <person name="Winkler S."/>
            <person name="Jermiin L.S."/>
            <person name="Skirmuntt E.C."/>
            <person name="Katzourakis A."/>
            <person name="Burkitt-Gray L."/>
            <person name="Ray D.A."/>
            <person name="Sullivan K.A.M."/>
            <person name="Roscito J.G."/>
            <person name="Kirilenko B.M."/>
            <person name="Davalos L.M."/>
            <person name="Corthals A.P."/>
            <person name="Power M.L."/>
            <person name="Jones G."/>
            <person name="Ransome R.D."/>
            <person name="Dechmann D.K.N."/>
            <person name="Locatelli A.G."/>
            <person name="Puechmaille S.J."/>
            <person name="Fedrigo O."/>
            <person name="Jarvis E.D."/>
            <person name="Hiller M."/>
            <person name="Vernes S.C."/>
            <person name="Myers E.W."/>
            <person name="Teeling E.C."/>
        </authorList>
    </citation>
    <scope>NUCLEOTIDE SEQUENCE [LARGE SCALE GENOMIC DNA]</scope>
    <source>
        <strain evidence="6">Bat1K_MPI-CBG_1</strain>
    </source>
</reference>
<keyword evidence="4" id="KW-0802">TPR repeat</keyword>
<dbReference type="EMBL" id="JABVXQ010000006">
    <property type="protein sequence ID" value="KAF6103929.1"/>
    <property type="molecule type" value="Genomic_DNA"/>
</dbReference>
<dbReference type="InterPro" id="IPR011990">
    <property type="entry name" value="TPR-like_helical_dom_sf"/>
</dbReference>
<accession>A0A834A1J5</accession>
<dbReference type="PANTHER" id="PTHR45783">
    <property type="entry name" value="KINESIN LIGHT CHAIN"/>
    <property type="match status" value="1"/>
</dbReference>
<evidence type="ECO:0000256" key="2">
    <source>
        <dbReference type="ARBA" id="ARBA00022490"/>
    </source>
</evidence>
<feature type="region of interest" description="Disordered" evidence="5">
    <location>
        <begin position="63"/>
        <end position="135"/>
    </location>
</feature>
<dbReference type="InterPro" id="IPR002151">
    <property type="entry name" value="Kinesin_light"/>
</dbReference>
<gene>
    <name evidence="6" type="ORF">HJG60_007296</name>
</gene>